<dbReference type="PANTHER" id="PTHR33169">
    <property type="entry name" value="PADR-FAMILY TRANSCRIPTIONAL REGULATOR"/>
    <property type="match status" value="1"/>
</dbReference>
<name>A0A940SQK3_9ENTE</name>
<dbReference type="InterPro" id="IPR005149">
    <property type="entry name" value="Tscrpt_reg_PadR_N"/>
</dbReference>
<dbReference type="PANTHER" id="PTHR33169:SF13">
    <property type="entry name" value="PADR-FAMILY TRANSCRIPTIONAL REGULATOR"/>
    <property type="match status" value="1"/>
</dbReference>
<dbReference type="AlphaFoldDB" id="A0A940SQK3"/>
<evidence type="ECO:0000259" key="1">
    <source>
        <dbReference type="Pfam" id="PF03551"/>
    </source>
</evidence>
<gene>
    <name evidence="2" type="ORF">I6N95_02170</name>
</gene>
<accession>A0A940SQK3</accession>
<dbReference type="Proteomes" id="UP000674938">
    <property type="component" value="Unassembled WGS sequence"/>
</dbReference>
<feature type="domain" description="Transcription regulator PadR N-terminal" evidence="1">
    <location>
        <begin position="18"/>
        <end position="84"/>
    </location>
</feature>
<protein>
    <submittedName>
        <fullName evidence="2">PadR family transcriptional regulator</fullName>
    </submittedName>
</protein>
<proteinExistence type="predicted"/>
<dbReference type="Gene3D" id="1.10.10.10">
    <property type="entry name" value="Winged helix-like DNA-binding domain superfamily/Winged helix DNA-binding domain"/>
    <property type="match status" value="1"/>
</dbReference>
<reference evidence="2" key="1">
    <citation type="submission" date="2020-12" db="EMBL/GenBank/DDBJ databases">
        <title>Vagococcus allomyrinae sp. nov. and Enterococcus lavae sp. nov., isolated from the larvae of Allomyrina dichotoma.</title>
        <authorList>
            <person name="Lee S.D."/>
        </authorList>
    </citation>
    <scope>NUCLEOTIDE SEQUENCE</scope>
    <source>
        <strain evidence="2">BWB3-3</strain>
    </source>
</reference>
<dbReference type="Pfam" id="PF03551">
    <property type="entry name" value="PadR"/>
    <property type="match status" value="1"/>
</dbReference>
<dbReference type="SUPFAM" id="SSF46785">
    <property type="entry name" value="Winged helix' DNA-binding domain"/>
    <property type="match status" value="1"/>
</dbReference>
<dbReference type="InterPro" id="IPR052509">
    <property type="entry name" value="Metal_resp_DNA-bind_regulator"/>
</dbReference>
<evidence type="ECO:0000313" key="2">
    <source>
        <dbReference type="EMBL" id="MBP1039807.1"/>
    </source>
</evidence>
<comment type="caution">
    <text evidence="2">The sequence shown here is derived from an EMBL/GenBank/DDBJ whole genome shotgun (WGS) entry which is preliminary data.</text>
</comment>
<sequence>MDDLINKYVPMTETAFLILSSLQEPKHGYLIMAYTKKVTHNRIVLANGTLYGTLSRMERDKLVTVQEDNQRKIYHLTELGNTILKIECRRIQELSHLIEEGR</sequence>
<keyword evidence="3" id="KW-1185">Reference proteome</keyword>
<dbReference type="EMBL" id="JAEEGA010000001">
    <property type="protein sequence ID" value="MBP1039807.1"/>
    <property type="molecule type" value="Genomic_DNA"/>
</dbReference>
<dbReference type="InterPro" id="IPR036390">
    <property type="entry name" value="WH_DNA-bd_sf"/>
</dbReference>
<organism evidence="2 3">
    <name type="scientific">Vagococcus allomyrinae</name>
    <dbReference type="NCBI Taxonomy" id="2794353"/>
    <lineage>
        <taxon>Bacteria</taxon>
        <taxon>Bacillati</taxon>
        <taxon>Bacillota</taxon>
        <taxon>Bacilli</taxon>
        <taxon>Lactobacillales</taxon>
        <taxon>Enterococcaceae</taxon>
        <taxon>Vagococcus</taxon>
    </lineage>
</organism>
<evidence type="ECO:0000313" key="3">
    <source>
        <dbReference type="Proteomes" id="UP000674938"/>
    </source>
</evidence>
<dbReference type="InterPro" id="IPR036388">
    <property type="entry name" value="WH-like_DNA-bd_sf"/>
</dbReference>